<dbReference type="InterPro" id="IPR016181">
    <property type="entry name" value="Acyl_CoA_acyltransferase"/>
</dbReference>
<keyword evidence="2" id="KW-0808">Transferase</keyword>
<proteinExistence type="predicted"/>
<evidence type="ECO:0000313" key="3">
    <source>
        <dbReference type="Proteomes" id="UP000011668"/>
    </source>
</evidence>
<protein>
    <submittedName>
        <fullName evidence="2">Acetyltransferase (GNAT) family domain-containing protein</fullName>
    </submittedName>
</protein>
<dbReference type="GO" id="GO:0016747">
    <property type="term" value="F:acyltransferase activity, transferring groups other than amino-acyl groups"/>
    <property type="evidence" value="ECO:0007669"/>
    <property type="project" value="InterPro"/>
</dbReference>
<name>L8WP06_THACA</name>
<dbReference type="Pfam" id="PF00583">
    <property type="entry name" value="Acetyltransf_1"/>
    <property type="match status" value="1"/>
</dbReference>
<dbReference type="InterPro" id="IPR000182">
    <property type="entry name" value="GNAT_dom"/>
</dbReference>
<dbReference type="SUPFAM" id="SSF55729">
    <property type="entry name" value="Acyl-CoA N-acyltransferases (Nat)"/>
    <property type="match status" value="1"/>
</dbReference>
<evidence type="ECO:0000313" key="2">
    <source>
        <dbReference type="EMBL" id="ELU38498.1"/>
    </source>
</evidence>
<gene>
    <name evidence="2" type="ORF">AG1IA_07485</name>
</gene>
<reference evidence="2 3" key="1">
    <citation type="journal article" date="2013" name="Nat. Commun.">
        <title>The evolution and pathogenic mechanisms of the rice sheath blight pathogen.</title>
        <authorList>
            <person name="Zheng A."/>
            <person name="Lin R."/>
            <person name="Xu L."/>
            <person name="Qin P."/>
            <person name="Tang C."/>
            <person name="Ai P."/>
            <person name="Zhang D."/>
            <person name="Liu Y."/>
            <person name="Sun Z."/>
            <person name="Feng H."/>
            <person name="Wang Y."/>
            <person name="Chen Y."/>
            <person name="Liang X."/>
            <person name="Fu R."/>
            <person name="Li Q."/>
            <person name="Zhang J."/>
            <person name="Yu X."/>
            <person name="Xie Z."/>
            <person name="Ding L."/>
            <person name="Guan P."/>
            <person name="Tang J."/>
            <person name="Liang Y."/>
            <person name="Wang S."/>
            <person name="Deng Q."/>
            <person name="Li S."/>
            <person name="Zhu J."/>
            <person name="Wang L."/>
            <person name="Liu H."/>
            <person name="Li P."/>
        </authorList>
    </citation>
    <scope>NUCLEOTIDE SEQUENCE [LARGE SCALE GENOMIC DNA]</scope>
    <source>
        <strain evidence="3">AG-1 IA</strain>
    </source>
</reference>
<keyword evidence="3" id="KW-1185">Reference proteome</keyword>
<dbReference type="EMBL" id="AFRT01002158">
    <property type="protein sequence ID" value="ELU38498.1"/>
    <property type="molecule type" value="Genomic_DNA"/>
</dbReference>
<feature type="domain" description="N-acetyltransferase" evidence="1">
    <location>
        <begin position="217"/>
        <end position="295"/>
    </location>
</feature>
<dbReference type="Gene3D" id="3.40.630.30">
    <property type="match status" value="1"/>
</dbReference>
<organism evidence="2 3">
    <name type="scientific">Thanatephorus cucumeris (strain AG1-IA)</name>
    <name type="common">Rice sheath blight fungus</name>
    <name type="synonym">Rhizoctonia solani</name>
    <dbReference type="NCBI Taxonomy" id="983506"/>
    <lineage>
        <taxon>Eukaryota</taxon>
        <taxon>Fungi</taxon>
        <taxon>Dikarya</taxon>
        <taxon>Basidiomycota</taxon>
        <taxon>Agaricomycotina</taxon>
        <taxon>Agaricomycetes</taxon>
        <taxon>Cantharellales</taxon>
        <taxon>Ceratobasidiaceae</taxon>
        <taxon>Rhizoctonia</taxon>
        <taxon>Rhizoctonia solani AG-1</taxon>
    </lineage>
</organism>
<evidence type="ECO:0000259" key="1">
    <source>
        <dbReference type="Pfam" id="PF00583"/>
    </source>
</evidence>
<dbReference type="AlphaFoldDB" id="L8WP06"/>
<accession>L8WP06</accession>
<dbReference type="Proteomes" id="UP000011668">
    <property type="component" value="Unassembled WGS sequence"/>
</dbReference>
<dbReference type="STRING" id="983506.L8WP06"/>
<dbReference type="HOGENOM" id="CLU_660864_0_0_1"/>
<sequence>MTLHPQLIPCAIELEILRFLGADDWRNLDTMRNFCTFWDRRDHRALRRLIVGGRQSRKCDCYQANHERLMLMALNPQVATRAQMTLRHNRCGPARLGKFRMVLTRCSDPQSSKLYSIAAFQFGVVNKPQCLHLDPNTLMLLTHLSSMRLLLYVYDHFGREYAILLTFDDTPQVYRPMNTCDMAKVETLHVSRVFQMPWINIPTTCPQNELVKQRLPRMFLHQSLYHPHRRTIVAEYPVESGKPVLIGFASAHVTTKPDWPVALEPEVDLLSLAVGPEYRRHHIAENLIKAVTASLVNTCRFKAGEEGALVHADIRCGHVNRAFFEQGMAWQEDKEFQGTLPWARCDATRFVTLRNDFQTGVILESSLGNVTLVREICEPHAYAWRIICHTSDDRGVTENRAAQDLARASSLTKRRS</sequence>
<comment type="caution">
    <text evidence="2">The sequence shown here is derived from an EMBL/GenBank/DDBJ whole genome shotgun (WGS) entry which is preliminary data.</text>
</comment>